<dbReference type="AlphaFoldDB" id="A0A329TJZ1"/>
<evidence type="ECO:0000313" key="3">
    <source>
        <dbReference type="Proteomes" id="UP000251634"/>
    </source>
</evidence>
<comment type="caution">
    <text evidence="2">The sequence shown here is derived from an EMBL/GenBank/DDBJ whole genome shotgun (WGS) entry which is preliminary data.</text>
</comment>
<name>A0A329TJZ1_9FIRM</name>
<evidence type="ECO:0000256" key="1">
    <source>
        <dbReference type="SAM" id="MobiDB-lite"/>
    </source>
</evidence>
<organism evidence="2 3">
    <name type="scientific">Faecalibacterium prausnitzii</name>
    <dbReference type="NCBI Taxonomy" id="853"/>
    <lineage>
        <taxon>Bacteria</taxon>
        <taxon>Bacillati</taxon>
        <taxon>Bacillota</taxon>
        <taxon>Clostridia</taxon>
        <taxon>Eubacteriales</taxon>
        <taxon>Oscillospiraceae</taxon>
        <taxon>Faecalibacterium</taxon>
    </lineage>
</organism>
<reference evidence="2 3" key="1">
    <citation type="submission" date="2018-02" db="EMBL/GenBank/DDBJ databases">
        <title>Complete genome sequencing of Faecalibacterium prausnitzii strains isolated from the human gut.</title>
        <authorList>
            <person name="Fitzgerald B.C."/>
            <person name="Shkoporov A.N."/>
            <person name="Ross P.R."/>
            <person name="Hill C."/>
        </authorList>
    </citation>
    <scope>NUCLEOTIDE SEQUENCE [LARGE SCALE GENOMIC DNA]</scope>
    <source>
        <strain evidence="2 3">APC942/8-14-2</strain>
    </source>
</reference>
<evidence type="ECO:0000313" key="2">
    <source>
        <dbReference type="EMBL" id="RAW50101.1"/>
    </source>
</evidence>
<protein>
    <submittedName>
        <fullName evidence="2">Uncharacterized protein</fullName>
    </submittedName>
</protein>
<sequence>MFWDAAGQTIPQKGRKGVFAAPDYKALYFELFRASEQAARLLWEAQQKAEQEALRADPPPLELEPLRHRSRDATSPVEGRPWQSDES</sequence>
<proteinExistence type="predicted"/>
<gene>
    <name evidence="2" type="ORF">C4N25_07940</name>
</gene>
<accession>A0A329TJZ1</accession>
<dbReference type="Proteomes" id="UP000251634">
    <property type="component" value="Unassembled WGS sequence"/>
</dbReference>
<dbReference type="EMBL" id="PRKZ01000004">
    <property type="protein sequence ID" value="RAW50101.1"/>
    <property type="molecule type" value="Genomic_DNA"/>
</dbReference>
<feature type="region of interest" description="Disordered" evidence="1">
    <location>
        <begin position="47"/>
        <end position="87"/>
    </location>
</feature>